<proteinExistence type="predicted"/>
<dbReference type="Proteomes" id="UP000619788">
    <property type="component" value="Unassembled WGS sequence"/>
</dbReference>
<feature type="transmembrane region" description="Helical" evidence="1">
    <location>
        <begin position="36"/>
        <end position="56"/>
    </location>
</feature>
<name>A0A8J3WJB6_9ACTN</name>
<reference evidence="2 3" key="1">
    <citation type="submission" date="2021-01" db="EMBL/GenBank/DDBJ databases">
        <title>Whole genome shotgun sequence of Planobispora siamensis NBRC 107568.</title>
        <authorList>
            <person name="Komaki H."/>
            <person name="Tamura T."/>
        </authorList>
    </citation>
    <scope>NUCLEOTIDE SEQUENCE [LARGE SCALE GENOMIC DNA]</scope>
    <source>
        <strain evidence="2 3">NBRC 107568</strain>
    </source>
</reference>
<accession>A0A8J3WJB6</accession>
<keyword evidence="3" id="KW-1185">Reference proteome</keyword>
<dbReference type="AlphaFoldDB" id="A0A8J3WJB6"/>
<keyword evidence="1" id="KW-0472">Membrane</keyword>
<evidence type="ECO:0000256" key="1">
    <source>
        <dbReference type="SAM" id="Phobius"/>
    </source>
</evidence>
<organism evidence="2 3">
    <name type="scientific">Planobispora siamensis</name>
    <dbReference type="NCBI Taxonomy" id="936338"/>
    <lineage>
        <taxon>Bacteria</taxon>
        <taxon>Bacillati</taxon>
        <taxon>Actinomycetota</taxon>
        <taxon>Actinomycetes</taxon>
        <taxon>Streptosporangiales</taxon>
        <taxon>Streptosporangiaceae</taxon>
        <taxon>Planobispora</taxon>
    </lineage>
</organism>
<keyword evidence="1" id="KW-1133">Transmembrane helix</keyword>
<protein>
    <submittedName>
        <fullName evidence="2">Uncharacterized protein</fullName>
    </submittedName>
</protein>
<keyword evidence="1" id="KW-0812">Transmembrane</keyword>
<comment type="caution">
    <text evidence="2">The sequence shown here is derived from an EMBL/GenBank/DDBJ whole genome shotgun (WGS) entry which is preliminary data.</text>
</comment>
<evidence type="ECO:0000313" key="3">
    <source>
        <dbReference type="Proteomes" id="UP000619788"/>
    </source>
</evidence>
<gene>
    <name evidence="2" type="ORF">Psi01_33940</name>
</gene>
<evidence type="ECO:0000313" key="2">
    <source>
        <dbReference type="EMBL" id="GIH92764.1"/>
    </source>
</evidence>
<dbReference type="EMBL" id="BOOJ01000029">
    <property type="protein sequence ID" value="GIH92764.1"/>
    <property type="molecule type" value="Genomic_DNA"/>
</dbReference>
<sequence>MGRRLEPVRAEHARWLRPSPGVPGERAGKRRRIRRWAIVLTPVVSLYVLVMAPAWVHDRHLNGLADRFLNHPLPPETAFADDEVQSSVAVRGNGNHCDYRLRFNLSTGLSADEVVKYYESAELGINGTGVSVTVWTPSDTPPFPLTLGDRLIIVEVQDVLHDSGWDLRCH</sequence>